<comment type="subcellular location">
    <subcellularLocation>
        <location evidence="1">Cell membrane</location>
        <topology evidence="1">Single-pass membrane protein</topology>
    </subcellularLocation>
</comment>
<dbReference type="AlphaFoldDB" id="A0AAP2W850"/>
<dbReference type="PANTHER" id="PTHR33885">
    <property type="entry name" value="PHAGE SHOCK PROTEIN C"/>
    <property type="match status" value="1"/>
</dbReference>
<keyword evidence="3 6" id="KW-0812">Transmembrane</keyword>
<evidence type="ECO:0000259" key="7">
    <source>
        <dbReference type="Pfam" id="PF04024"/>
    </source>
</evidence>
<evidence type="ECO:0000256" key="5">
    <source>
        <dbReference type="ARBA" id="ARBA00023136"/>
    </source>
</evidence>
<dbReference type="Pfam" id="PF04024">
    <property type="entry name" value="PspC"/>
    <property type="match status" value="1"/>
</dbReference>
<evidence type="ECO:0000313" key="9">
    <source>
        <dbReference type="Proteomes" id="UP001299265"/>
    </source>
</evidence>
<dbReference type="EMBL" id="JAJNOR010000001">
    <property type="protein sequence ID" value="MCD2491681.1"/>
    <property type="molecule type" value="Genomic_DNA"/>
</dbReference>
<feature type="domain" description="Phage shock protein PspC N-terminal" evidence="7">
    <location>
        <begin position="4"/>
        <end position="59"/>
    </location>
</feature>
<reference evidence="8 9" key="1">
    <citation type="submission" date="2021-11" db="EMBL/GenBank/DDBJ databases">
        <title>Lacrimispora sp. nov. NSJ-141 isolated from human feces.</title>
        <authorList>
            <person name="Abdugheni R."/>
        </authorList>
    </citation>
    <scope>NUCLEOTIDE SEQUENCE [LARGE SCALE GENOMIC DNA]</scope>
    <source>
        <strain evidence="8 9">NSJ-141</strain>
    </source>
</reference>
<dbReference type="InterPro" id="IPR007168">
    <property type="entry name" value="Phageshock_PspC_N"/>
</dbReference>
<dbReference type="GO" id="GO:0005886">
    <property type="term" value="C:plasma membrane"/>
    <property type="evidence" value="ECO:0007669"/>
    <property type="project" value="UniProtKB-SubCell"/>
</dbReference>
<keyword evidence="5 6" id="KW-0472">Membrane</keyword>
<keyword evidence="4 6" id="KW-1133">Transmembrane helix</keyword>
<proteinExistence type="predicted"/>
<dbReference type="Proteomes" id="UP001299265">
    <property type="component" value="Unassembled WGS sequence"/>
</dbReference>
<gene>
    <name evidence="8" type="ORF">LQE92_03460</name>
</gene>
<dbReference type="PANTHER" id="PTHR33885:SF3">
    <property type="entry name" value="PHAGE SHOCK PROTEIN C"/>
    <property type="match status" value="1"/>
</dbReference>
<dbReference type="RefSeq" id="WP_231061595.1">
    <property type="nucleotide sequence ID" value="NZ_JAJNOR010000001.1"/>
</dbReference>
<protein>
    <submittedName>
        <fullName evidence="8">PspC domain-containing protein</fullName>
    </submittedName>
</protein>
<name>A0AAP2W850_9FIRM</name>
<evidence type="ECO:0000256" key="1">
    <source>
        <dbReference type="ARBA" id="ARBA00004162"/>
    </source>
</evidence>
<organism evidence="8 9">
    <name type="scientific">Lientehia hominis</name>
    <dbReference type="NCBI Taxonomy" id="2897778"/>
    <lineage>
        <taxon>Bacteria</taxon>
        <taxon>Bacillati</taxon>
        <taxon>Bacillota</taxon>
        <taxon>Clostridia</taxon>
        <taxon>Lachnospirales</taxon>
        <taxon>Lachnospiraceae</taxon>
        <taxon>Lientehia</taxon>
    </lineage>
</organism>
<dbReference type="InterPro" id="IPR052027">
    <property type="entry name" value="PspC"/>
</dbReference>
<sequence length="63" mass="6901">MEPKRLYRSVRDRMLLGVCGGIGEYFGVDATIIRVIWALFGCTGAGILAYLIAAVIMPQNPEN</sequence>
<accession>A0AAP2W850</accession>
<keyword evidence="2" id="KW-1003">Cell membrane</keyword>
<feature type="transmembrane region" description="Helical" evidence="6">
    <location>
        <begin position="35"/>
        <end position="57"/>
    </location>
</feature>
<evidence type="ECO:0000256" key="2">
    <source>
        <dbReference type="ARBA" id="ARBA00022475"/>
    </source>
</evidence>
<evidence type="ECO:0000256" key="6">
    <source>
        <dbReference type="SAM" id="Phobius"/>
    </source>
</evidence>
<evidence type="ECO:0000313" key="8">
    <source>
        <dbReference type="EMBL" id="MCD2491681.1"/>
    </source>
</evidence>
<evidence type="ECO:0000256" key="4">
    <source>
        <dbReference type="ARBA" id="ARBA00022989"/>
    </source>
</evidence>
<comment type="caution">
    <text evidence="8">The sequence shown here is derived from an EMBL/GenBank/DDBJ whole genome shotgun (WGS) entry which is preliminary data.</text>
</comment>
<keyword evidence="9" id="KW-1185">Reference proteome</keyword>
<evidence type="ECO:0000256" key="3">
    <source>
        <dbReference type="ARBA" id="ARBA00022692"/>
    </source>
</evidence>